<reference evidence="1" key="1">
    <citation type="submission" date="2017-05" db="UniProtKB">
        <authorList>
            <consortium name="EnsemblMetazoa"/>
        </authorList>
    </citation>
    <scope>IDENTIFICATION</scope>
</reference>
<protein>
    <recommendedName>
        <fullName evidence="2">NIDO domain-containing protein</fullName>
    </recommendedName>
</protein>
<organism evidence="1">
    <name type="scientific">Amphimedon queenslandica</name>
    <name type="common">Sponge</name>
    <dbReference type="NCBI Taxonomy" id="400682"/>
    <lineage>
        <taxon>Eukaryota</taxon>
        <taxon>Metazoa</taxon>
        <taxon>Porifera</taxon>
        <taxon>Demospongiae</taxon>
        <taxon>Heteroscleromorpha</taxon>
        <taxon>Haplosclerida</taxon>
        <taxon>Niphatidae</taxon>
        <taxon>Amphimedon</taxon>
    </lineage>
</organism>
<sequence>QLIIVTWIDYLKTGSNPGSNFQLIVANNGNNTFGIALYVNVSIASATTGIGSYVDDNSVLADPSFFPFGTTVTNAPAMMLNSNIPGTYIFSVNAIPPDPCSSVCYSCKARLVQLACEAMRINGEDVPASCNN</sequence>
<evidence type="ECO:0000313" key="1">
    <source>
        <dbReference type="EnsemblMetazoa" id="Aqu2.1.11659_001"/>
    </source>
</evidence>
<dbReference type="OrthoDB" id="6236007at2759"/>
<accession>A0A1X7TAT3</accession>
<dbReference type="AlphaFoldDB" id="A0A1X7TAT3"/>
<dbReference type="EnsemblMetazoa" id="Aqu2.1.11659_001">
    <property type="protein sequence ID" value="Aqu2.1.11659_001"/>
    <property type="gene ID" value="Aqu2.1.11659"/>
</dbReference>
<evidence type="ECO:0008006" key="2">
    <source>
        <dbReference type="Google" id="ProtNLM"/>
    </source>
</evidence>
<proteinExistence type="predicted"/>
<name>A0A1X7TAT3_AMPQE</name>
<dbReference type="InParanoid" id="A0A1X7TAT3"/>